<dbReference type="NCBIfam" id="TIGR02454">
    <property type="entry name" value="ECF_T_CbiQ"/>
    <property type="match status" value="1"/>
</dbReference>
<accession>A0ABZ2J852</accession>
<dbReference type="RefSeq" id="WP_338738245.1">
    <property type="nucleotide sequence ID" value="NZ_CP146612.1"/>
</dbReference>
<organism evidence="7 8">
    <name type="scientific">Candidatus Dehalogenimonas loeffleri</name>
    <dbReference type="NCBI Taxonomy" id="3127115"/>
    <lineage>
        <taxon>Bacteria</taxon>
        <taxon>Bacillati</taxon>
        <taxon>Chloroflexota</taxon>
        <taxon>Dehalococcoidia</taxon>
        <taxon>Dehalococcoidales</taxon>
        <taxon>Dehalococcoidaceae</taxon>
        <taxon>Dehalogenimonas</taxon>
    </lineage>
</organism>
<protein>
    <submittedName>
        <fullName evidence="7">Cobalt ECF transporter T component CbiQ</fullName>
    </submittedName>
</protein>
<evidence type="ECO:0000256" key="2">
    <source>
        <dbReference type="ARBA" id="ARBA00022475"/>
    </source>
</evidence>
<dbReference type="InterPro" id="IPR003339">
    <property type="entry name" value="ABC/ECF_trnsptr_transmembrane"/>
</dbReference>
<keyword evidence="8" id="KW-1185">Reference proteome</keyword>
<keyword evidence="2" id="KW-1003">Cell membrane</keyword>
<dbReference type="Pfam" id="PF02361">
    <property type="entry name" value="CbiQ"/>
    <property type="match status" value="1"/>
</dbReference>
<proteinExistence type="predicted"/>
<evidence type="ECO:0000256" key="5">
    <source>
        <dbReference type="ARBA" id="ARBA00023136"/>
    </source>
</evidence>
<comment type="subcellular location">
    <subcellularLocation>
        <location evidence="1">Cell membrane</location>
        <topology evidence="1">Multi-pass membrane protein</topology>
    </subcellularLocation>
</comment>
<sequence>MADFHILEAAAASDSRLSRFDARLKVIIVIVAITVNLFSLNILAPLLVAGISLGSLTVSGIPLRLIRLRLGLPIVMAVIIFLTQLFLYGESVIGKIDVLGLTLSMYSEGLDRGLLIIGRVIGGAALVVWLSLSTPVEQLIGASRWFRIPKIIVEIMALMYRFIFVLLEEVIAIRQAQHLRLGYTRWRTGIKSISILAANLFFRAYDRADKVFEAMSLRGYSGNLVSVNKRVLSTIDYVWLSLALSLLIAIYFIGRVAL</sequence>
<keyword evidence="3 6" id="KW-0812">Transmembrane</keyword>
<feature type="transmembrane region" description="Helical" evidence="6">
    <location>
        <begin position="237"/>
        <end position="254"/>
    </location>
</feature>
<name>A0ABZ2J852_9CHLR</name>
<evidence type="ECO:0000256" key="1">
    <source>
        <dbReference type="ARBA" id="ARBA00004651"/>
    </source>
</evidence>
<feature type="transmembrane region" description="Helical" evidence="6">
    <location>
        <begin position="110"/>
        <end position="131"/>
    </location>
</feature>
<keyword evidence="4 6" id="KW-1133">Transmembrane helix</keyword>
<dbReference type="CDD" id="cd16914">
    <property type="entry name" value="EcfT"/>
    <property type="match status" value="1"/>
</dbReference>
<feature type="transmembrane region" description="Helical" evidence="6">
    <location>
        <begin position="26"/>
        <end position="50"/>
    </location>
</feature>
<reference evidence="7 8" key="1">
    <citation type="submission" date="2024-03" db="EMBL/GenBank/DDBJ databases">
        <title>A Dehalogenimonas Isolated from Estuarine Sediments Dihaloeliminates Chlorinated Alkanes.</title>
        <authorList>
            <person name="Yang Y."/>
            <person name="Wang H."/>
        </authorList>
    </citation>
    <scope>NUCLEOTIDE SEQUENCE [LARGE SCALE GENOMIC DNA]</scope>
    <source>
        <strain evidence="7 8">W</strain>
    </source>
</reference>
<evidence type="ECO:0000256" key="4">
    <source>
        <dbReference type="ARBA" id="ARBA00022989"/>
    </source>
</evidence>
<evidence type="ECO:0000313" key="8">
    <source>
        <dbReference type="Proteomes" id="UP001375370"/>
    </source>
</evidence>
<evidence type="ECO:0000256" key="6">
    <source>
        <dbReference type="SAM" id="Phobius"/>
    </source>
</evidence>
<feature type="transmembrane region" description="Helical" evidence="6">
    <location>
        <begin position="70"/>
        <end position="89"/>
    </location>
</feature>
<feature type="transmembrane region" description="Helical" evidence="6">
    <location>
        <begin position="151"/>
        <end position="167"/>
    </location>
</feature>
<keyword evidence="5 6" id="KW-0472">Membrane</keyword>
<dbReference type="EMBL" id="CP146612">
    <property type="protein sequence ID" value="WWX25757.1"/>
    <property type="molecule type" value="Genomic_DNA"/>
</dbReference>
<dbReference type="Proteomes" id="UP001375370">
    <property type="component" value="Chromosome"/>
</dbReference>
<dbReference type="InterPro" id="IPR012809">
    <property type="entry name" value="ECF_CbiQ"/>
</dbReference>
<evidence type="ECO:0000256" key="3">
    <source>
        <dbReference type="ARBA" id="ARBA00022692"/>
    </source>
</evidence>
<dbReference type="PANTHER" id="PTHR43723:SF1">
    <property type="entry name" value="COBALT TRANSPORT PROTEIN CBIQ"/>
    <property type="match status" value="1"/>
</dbReference>
<dbReference type="InterPro" id="IPR052770">
    <property type="entry name" value="Cobalt_transport_CbiQ"/>
</dbReference>
<dbReference type="PANTHER" id="PTHR43723">
    <property type="entry name" value="COBALT TRANSPORT PROTEIN CBIQ"/>
    <property type="match status" value="1"/>
</dbReference>
<evidence type="ECO:0000313" key="7">
    <source>
        <dbReference type="EMBL" id="WWX25757.1"/>
    </source>
</evidence>
<gene>
    <name evidence="7" type="primary">cbiQ</name>
    <name evidence="7" type="ORF">V8247_01955</name>
</gene>